<reference evidence="4 5" key="1">
    <citation type="submission" date="2024-11" db="EMBL/GenBank/DDBJ databases">
        <title>Chromosome-level genome assembly of the freshwater bivalve Anodonta woodiana.</title>
        <authorList>
            <person name="Chen X."/>
        </authorList>
    </citation>
    <scope>NUCLEOTIDE SEQUENCE [LARGE SCALE GENOMIC DNA]</scope>
    <source>
        <strain evidence="4">MN2024</strain>
        <tissue evidence="4">Gills</tissue>
    </source>
</reference>
<proteinExistence type="predicted"/>
<feature type="region of interest" description="Disordered" evidence="2">
    <location>
        <begin position="742"/>
        <end position="780"/>
    </location>
</feature>
<feature type="compositionally biased region" description="Polar residues" evidence="2">
    <location>
        <begin position="199"/>
        <end position="222"/>
    </location>
</feature>
<feature type="region of interest" description="Disordered" evidence="2">
    <location>
        <begin position="384"/>
        <end position="404"/>
    </location>
</feature>
<organism evidence="4 5">
    <name type="scientific">Sinanodonta woodiana</name>
    <name type="common">Chinese pond mussel</name>
    <name type="synonym">Anodonta woodiana</name>
    <dbReference type="NCBI Taxonomy" id="1069815"/>
    <lineage>
        <taxon>Eukaryota</taxon>
        <taxon>Metazoa</taxon>
        <taxon>Spiralia</taxon>
        <taxon>Lophotrochozoa</taxon>
        <taxon>Mollusca</taxon>
        <taxon>Bivalvia</taxon>
        <taxon>Autobranchia</taxon>
        <taxon>Heteroconchia</taxon>
        <taxon>Palaeoheterodonta</taxon>
        <taxon>Unionida</taxon>
        <taxon>Unionoidea</taxon>
        <taxon>Unionidae</taxon>
        <taxon>Unioninae</taxon>
        <taxon>Sinanodonta</taxon>
    </lineage>
</organism>
<keyword evidence="5" id="KW-1185">Reference proteome</keyword>
<evidence type="ECO:0000313" key="5">
    <source>
        <dbReference type="Proteomes" id="UP001634394"/>
    </source>
</evidence>
<dbReference type="AlphaFoldDB" id="A0ABD3V652"/>
<dbReference type="EMBL" id="JBJQND010000013">
    <property type="protein sequence ID" value="KAL3856298.1"/>
    <property type="molecule type" value="Genomic_DNA"/>
</dbReference>
<evidence type="ECO:0000259" key="3">
    <source>
        <dbReference type="Pfam" id="PF15386"/>
    </source>
</evidence>
<sequence length="912" mass="102243">MDELEANVRKTRRRSMRNLRRQSLIFGETSNEDCSSFLLGVNKVYTGDKEKDVGTLEQYGSLWMETNNLSPPKKLRRRRSSIVPVHSVDLLKTDSLELEIENLRAVEKEETCTTPSIKSSFFSPMSMEESMYEPNVYAQTIVKDAHPATPVSVFSSDKNLAVSSMYKSESSGLCDLLDRLNESKHATNIDLDTAYSNLDISTSTPRSRADSSIGSLDTSIHSMSPDFPRSPSTMTCFQQESQNNHADSYQGGIKAGDESPHSVSHLSKMLESSSQGKDGEVTKMDQSHNDSKNDSLGSSFLSLCRTLAGKVANLVRISPPGDKTSESEFSGNVMYNSPILHEKHNGFKEADNSSAENPTDAVADMPINTSVIVTQKLSSFPSVEKQQSLAEDSGGSLLTPKKPVKRKSSVSKAFLDTFRAVSEELNKERNIDENQRTVKKLSDDKSNERESTTPNEIQSKTISDGRCKFDRLCFDSCENNTLNPPLTALIKVPSADDNAFAYSSEVTTQEIEDTWNVLGLDTDKVNDKIVEKIANACESHKVHTSQIFSQQNNEMIFQVKEENTEEQTFRIDSLEQATVEVSFTQLKKSLGNTRDTGTQAHINIDSNVSLSLATSCKEQYSGQENVNETCESCIQENISSKDMLSKCAEQMDDEEAQRILDFLTMEDSATSLKNTYQPVAKKKKRRSELIFLQENYADSIPPDVEMNYDNNSCRARRRRGSADRAVMRLLQGSSMAQLEEEEAESLSTAAESLKSDCEGSESSHSEKMKNRRTGRKKTQEFGTALQDISNASTSGVTGRIAKKRGKDFQETSLEELYKNKNYKKPEEKMWETIFEQSDSTDSKSEEQIFSKKRYQRVAMFEKPTQLKLRRRLQKAIKNGWDPKTRKRMTLPDAIVEAKIANLEIELKSILDS</sequence>
<evidence type="ECO:0000313" key="4">
    <source>
        <dbReference type="EMBL" id="KAL3856298.1"/>
    </source>
</evidence>
<feature type="compositionally biased region" description="Basic and acidic residues" evidence="2">
    <location>
        <begin position="277"/>
        <end position="293"/>
    </location>
</feature>
<protein>
    <recommendedName>
        <fullName evidence="3">Tantalus-like domain-containing protein</fullName>
    </recommendedName>
</protein>
<feature type="compositionally biased region" description="Polar residues" evidence="2">
    <location>
        <begin position="261"/>
        <end position="276"/>
    </location>
</feature>
<comment type="caution">
    <text evidence="4">The sequence shown here is derived from an EMBL/GenBank/DDBJ whole genome shotgun (WGS) entry which is preliminary data.</text>
</comment>
<feature type="region of interest" description="Disordered" evidence="2">
    <location>
        <begin position="199"/>
        <end position="295"/>
    </location>
</feature>
<dbReference type="Proteomes" id="UP001634394">
    <property type="component" value="Unassembled WGS sequence"/>
</dbReference>
<name>A0ABD3V652_SINWO</name>
<feature type="compositionally biased region" description="Basic and acidic residues" evidence="2">
    <location>
        <begin position="753"/>
        <end position="768"/>
    </location>
</feature>
<feature type="region of interest" description="Disordered" evidence="2">
    <location>
        <begin position="432"/>
        <end position="459"/>
    </location>
</feature>
<feature type="domain" description="Tantalus-like" evidence="3">
    <location>
        <begin position="775"/>
        <end position="843"/>
    </location>
</feature>
<accession>A0ABD3V652</accession>
<evidence type="ECO:0000256" key="1">
    <source>
        <dbReference type="ARBA" id="ARBA00022553"/>
    </source>
</evidence>
<dbReference type="InterPro" id="IPR028149">
    <property type="entry name" value="Tantalus-like"/>
</dbReference>
<feature type="compositionally biased region" description="Polar residues" evidence="2">
    <location>
        <begin position="230"/>
        <end position="247"/>
    </location>
</feature>
<evidence type="ECO:0000256" key="2">
    <source>
        <dbReference type="SAM" id="MobiDB-lite"/>
    </source>
</evidence>
<dbReference type="Pfam" id="PF15386">
    <property type="entry name" value="Tantalus"/>
    <property type="match status" value="1"/>
</dbReference>
<feature type="compositionally biased region" description="Basic and acidic residues" evidence="2">
    <location>
        <begin position="432"/>
        <end position="451"/>
    </location>
</feature>
<keyword evidence="1" id="KW-0597">Phosphoprotein</keyword>
<gene>
    <name evidence="4" type="ORF">ACJMK2_011068</name>
</gene>